<comment type="subcellular location">
    <subcellularLocation>
        <location evidence="1">Nucleus</location>
    </subcellularLocation>
</comment>
<dbReference type="Pfam" id="PF16987">
    <property type="entry name" value="KIX_2"/>
    <property type="match status" value="1"/>
</dbReference>
<accession>A0A2U1L2L4</accession>
<comment type="caution">
    <text evidence="5">The sequence shown here is derived from an EMBL/GenBank/DDBJ whole genome shotgun (WGS) entry which is preliminary data.</text>
</comment>
<dbReference type="InterPro" id="IPR036529">
    <property type="entry name" value="KIX_dom_sf"/>
</dbReference>
<keyword evidence="6" id="KW-1185">Reference proteome</keyword>
<dbReference type="GO" id="GO:0003713">
    <property type="term" value="F:transcription coactivator activity"/>
    <property type="evidence" value="ECO:0007669"/>
    <property type="project" value="InterPro"/>
</dbReference>
<feature type="compositionally biased region" description="Polar residues" evidence="3">
    <location>
        <begin position="115"/>
        <end position="124"/>
    </location>
</feature>
<protein>
    <submittedName>
        <fullName evidence="5">Coactivator CBP, KIX domain-containing protein</fullName>
    </submittedName>
</protein>
<dbReference type="SUPFAM" id="SSF47040">
    <property type="entry name" value="Kix domain of CBP (creb binding protein)"/>
    <property type="match status" value="1"/>
</dbReference>
<dbReference type="EMBL" id="PKPP01011936">
    <property type="protein sequence ID" value="PWA43252.1"/>
    <property type="molecule type" value="Genomic_DNA"/>
</dbReference>
<evidence type="ECO:0000313" key="6">
    <source>
        <dbReference type="Proteomes" id="UP000245207"/>
    </source>
</evidence>
<sequence length="134" mass="14984">MDASNLRPGQGASGVWVNAPMQFGDWRVELQADSRQRIVGKIMAALRRHLALDEYEIQEMAMTFEEKIYAVATSQSDYLRKISLKMLTMEMRPQNLMPDPGADHKDGVVIDPPQENATGSSQKTECCECGNQAH</sequence>
<dbReference type="AlphaFoldDB" id="A0A2U1L2L4"/>
<evidence type="ECO:0000256" key="2">
    <source>
        <dbReference type="ARBA" id="ARBA00023242"/>
    </source>
</evidence>
<organism evidence="5 6">
    <name type="scientific">Artemisia annua</name>
    <name type="common">Sweet wormwood</name>
    <dbReference type="NCBI Taxonomy" id="35608"/>
    <lineage>
        <taxon>Eukaryota</taxon>
        <taxon>Viridiplantae</taxon>
        <taxon>Streptophyta</taxon>
        <taxon>Embryophyta</taxon>
        <taxon>Tracheophyta</taxon>
        <taxon>Spermatophyta</taxon>
        <taxon>Magnoliopsida</taxon>
        <taxon>eudicotyledons</taxon>
        <taxon>Gunneridae</taxon>
        <taxon>Pentapetalae</taxon>
        <taxon>asterids</taxon>
        <taxon>campanulids</taxon>
        <taxon>Asterales</taxon>
        <taxon>Asteraceae</taxon>
        <taxon>Asteroideae</taxon>
        <taxon>Anthemideae</taxon>
        <taxon>Artemisiinae</taxon>
        <taxon>Artemisia</taxon>
    </lineage>
</organism>
<evidence type="ECO:0000313" key="5">
    <source>
        <dbReference type="EMBL" id="PWA43252.1"/>
    </source>
</evidence>
<dbReference type="FunFam" id="1.10.246.20:FF:000003">
    <property type="entry name" value="Mediator of RNA polymerase II transcription subunit 15a"/>
    <property type="match status" value="1"/>
</dbReference>
<dbReference type="STRING" id="35608.A0A2U1L2L4"/>
<reference evidence="5 6" key="1">
    <citation type="journal article" date="2018" name="Mol. Plant">
        <title>The genome of Artemisia annua provides insight into the evolution of Asteraceae family and artemisinin biosynthesis.</title>
        <authorList>
            <person name="Shen Q."/>
            <person name="Zhang L."/>
            <person name="Liao Z."/>
            <person name="Wang S."/>
            <person name="Yan T."/>
            <person name="Shi P."/>
            <person name="Liu M."/>
            <person name="Fu X."/>
            <person name="Pan Q."/>
            <person name="Wang Y."/>
            <person name="Lv Z."/>
            <person name="Lu X."/>
            <person name="Zhang F."/>
            <person name="Jiang W."/>
            <person name="Ma Y."/>
            <person name="Chen M."/>
            <person name="Hao X."/>
            <person name="Li L."/>
            <person name="Tang Y."/>
            <person name="Lv G."/>
            <person name="Zhou Y."/>
            <person name="Sun X."/>
            <person name="Brodelius P.E."/>
            <person name="Rose J.K.C."/>
            <person name="Tang K."/>
        </authorList>
    </citation>
    <scope>NUCLEOTIDE SEQUENCE [LARGE SCALE GENOMIC DNA]</scope>
    <source>
        <strain evidence="6">cv. Huhao1</strain>
        <tissue evidence="5">Leaf</tissue>
    </source>
</reference>
<keyword evidence="2" id="KW-0539">Nucleus</keyword>
<evidence type="ECO:0000259" key="4">
    <source>
        <dbReference type="Pfam" id="PF16987"/>
    </source>
</evidence>
<name>A0A2U1L2L4_ARTAN</name>
<dbReference type="OrthoDB" id="1912459at2759"/>
<dbReference type="GO" id="GO:0005634">
    <property type="term" value="C:nucleus"/>
    <property type="evidence" value="ECO:0007669"/>
    <property type="project" value="UniProtKB-SubCell"/>
</dbReference>
<dbReference type="PANTHER" id="PTHR33137">
    <property type="entry name" value="MEDIATOR OF RNA POLYMERASE II TRANSCRIPTION SUBUNIT 15A-RELATED"/>
    <property type="match status" value="1"/>
</dbReference>
<evidence type="ECO:0000256" key="1">
    <source>
        <dbReference type="ARBA" id="ARBA00004123"/>
    </source>
</evidence>
<dbReference type="Gene3D" id="1.10.246.20">
    <property type="entry name" value="Coactivator CBP, KIX domain"/>
    <property type="match status" value="1"/>
</dbReference>
<dbReference type="InterPro" id="IPR036546">
    <property type="entry name" value="MED15_KIX"/>
</dbReference>
<dbReference type="Proteomes" id="UP000245207">
    <property type="component" value="Unassembled WGS sequence"/>
</dbReference>
<feature type="domain" description="Mediator complex subunit 15 KIX" evidence="4">
    <location>
        <begin position="24"/>
        <end position="95"/>
    </location>
</feature>
<evidence type="ECO:0000256" key="3">
    <source>
        <dbReference type="SAM" id="MobiDB-lite"/>
    </source>
</evidence>
<dbReference type="GO" id="GO:0031490">
    <property type="term" value="F:chromatin DNA binding"/>
    <property type="evidence" value="ECO:0007669"/>
    <property type="project" value="InterPro"/>
</dbReference>
<dbReference type="InterPro" id="IPR044661">
    <property type="entry name" value="MED15a/b/c-like"/>
</dbReference>
<proteinExistence type="predicted"/>
<dbReference type="PANTHER" id="PTHR33137:SF4">
    <property type="entry name" value="MEDIATOR OF RNA POLYMERASE II TRANSCRIPTION SUBUNIT 15A-RELATED"/>
    <property type="match status" value="1"/>
</dbReference>
<gene>
    <name evidence="5" type="ORF">CTI12_AA537290</name>
</gene>
<feature type="region of interest" description="Disordered" evidence="3">
    <location>
        <begin position="93"/>
        <end position="134"/>
    </location>
</feature>